<keyword evidence="6" id="KW-0533">Nickel</keyword>
<organism evidence="15 16">
    <name type="scientific">Phreatobacter cathodiphilus</name>
    <dbReference type="NCBI Taxonomy" id="1868589"/>
    <lineage>
        <taxon>Bacteria</taxon>
        <taxon>Pseudomonadati</taxon>
        <taxon>Pseudomonadota</taxon>
        <taxon>Alphaproteobacteria</taxon>
        <taxon>Hyphomicrobiales</taxon>
        <taxon>Phreatobacteraceae</taxon>
        <taxon>Phreatobacter</taxon>
    </lineage>
</organism>
<dbReference type="RefSeq" id="WP_106749456.1">
    <property type="nucleotide sequence ID" value="NZ_CP027668.1"/>
</dbReference>
<keyword evidence="8 13" id="KW-1133">Transmembrane helix</keyword>
<dbReference type="KEGG" id="phr:C6569_14115"/>
<gene>
    <name evidence="15" type="ORF">C6569_14115</name>
</gene>
<evidence type="ECO:0000256" key="11">
    <source>
        <dbReference type="ARBA" id="ARBA00023136"/>
    </source>
</evidence>
<feature type="transmembrane region" description="Helical" evidence="13">
    <location>
        <begin position="116"/>
        <end position="145"/>
    </location>
</feature>
<keyword evidence="5" id="KW-1003">Cell membrane</keyword>
<keyword evidence="9" id="KW-0406">Ion transport</keyword>
<feature type="transmembrane region" description="Helical" evidence="13">
    <location>
        <begin position="248"/>
        <end position="270"/>
    </location>
</feature>
<feature type="signal peptide" evidence="14">
    <location>
        <begin position="1"/>
        <end position="28"/>
    </location>
</feature>
<feature type="chain" id="PRO_5015676275" description="Nickel/cobalt efflux system" evidence="14">
    <location>
        <begin position="29"/>
        <end position="324"/>
    </location>
</feature>
<evidence type="ECO:0000256" key="7">
    <source>
        <dbReference type="ARBA" id="ARBA00022692"/>
    </source>
</evidence>
<evidence type="ECO:0000256" key="12">
    <source>
        <dbReference type="ARBA" id="ARBA00023285"/>
    </source>
</evidence>
<dbReference type="PANTHER" id="PTHR40659:SF1">
    <property type="entry name" value="NICKEL_COBALT EFFLUX SYSTEM RCNA"/>
    <property type="match status" value="1"/>
</dbReference>
<keyword evidence="16" id="KW-1185">Reference proteome</keyword>
<dbReference type="OrthoDB" id="9812956at2"/>
<dbReference type="InterPro" id="IPR011541">
    <property type="entry name" value="Ni/Co_transpt_high_affinity"/>
</dbReference>
<keyword evidence="14" id="KW-0732">Signal</keyword>
<dbReference type="AlphaFoldDB" id="A0A2S0ND90"/>
<dbReference type="GO" id="GO:0005886">
    <property type="term" value="C:plasma membrane"/>
    <property type="evidence" value="ECO:0007669"/>
    <property type="project" value="UniProtKB-SubCell"/>
</dbReference>
<evidence type="ECO:0000313" key="15">
    <source>
        <dbReference type="EMBL" id="AVO46115.1"/>
    </source>
</evidence>
<evidence type="ECO:0000256" key="8">
    <source>
        <dbReference type="ARBA" id="ARBA00022989"/>
    </source>
</evidence>
<dbReference type="GO" id="GO:0015099">
    <property type="term" value="F:nickel cation transmembrane transporter activity"/>
    <property type="evidence" value="ECO:0007669"/>
    <property type="project" value="UniProtKB-UniRule"/>
</dbReference>
<keyword evidence="4 13" id="KW-0813">Transport</keyword>
<evidence type="ECO:0000256" key="1">
    <source>
        <dbReference type="ARBA" id="ARBA00002510"/>
    </source>
</evidence>
<evidence type="ECO:0000256" key="4">
    <source>
        <dbReference type="ARBA" id="ARBA00022448"/>
    </source>
</evidence>
<evidence type="ECO:0000256" key="5">
    <source>
        <dbReference type="ARBA" id="ARBA00022475"/>
    </source>
</evidence>
<keyword evidence="10" id="KW-0921">Nickel transport</keyword>
<feature type="transmembrane region" description="Helical" evidence="13">
    <location>
        <begin position="291"/>
        <end position="318"/>
    </location>
</feature>
<dbReference type="GO" id="GO:0010045">
    <property type="term" value="P:response to nickel cation"/>
    <property type="evidence" value="ECO:0007669"/>
    <property type="project" value="TreeGrafter"/>
</dbReference>
<dbReference type="GO" id="GO:0006824">
    <property type="term" value="P:cobalt ion transport"/>
    <property type="evidence" value="ECO:0007669"/>
    <property type="project" value="UniProtKB-KW"/>
</dbReference>
<feature type="transmembrane region" description="Helical" evidence="13">
    <location>
        <begin position="151"/>
        <end position="172"/>
    </location>
</feature>
<evidence type="ECO:0000256" key="2">
    <source>
        <dbReference type="ARBA" id="ARBA00004651"/>
    </source>
</evidence>
<keyword evidence="11 13" id="KW-0472">Membrane</keyword>
<evidence type="ECO:0000256" key="14">
    <source>
        <dbReference type="SAM" id="SignalP"/>
    </source>
</evidence>
<keyword evidence="12" id="KW-0170">Cobalt</keyword>
<feature type="transmembrane region" description="Helical" evidence="13">
    <location>
        <begin position="75"/>
        <end position="95"/>
    </location>
</feature>
<dbReference type="GO" id="GO:0046583">
    <property type="term" value="F:monoatomic cation efflux transmembrane transporter activity"/>
    <property type="evidence" value="ECO:0007669"/>
    <property type="project" value="TreeGrafter"/>
</dbReference>
<dbReference type="PANTHER" id="PTHR40659">
    <property type="entry name" value="NICKEL/COBALT EFFLUX SYSTEM RCNA"/>
    <property type="match status" value="1"/>
</dbReference>
<comment type="similarity">
    <text evidence="13">Belongs to the NiCoT transporter (TC 2.A.52) family.</text>
</comment>
<feature type="transmembrane region" description="Helical" evidence="13">
    <location>
        <begin position="218"/>
        <end position="242"/>
    </location>
</feature>
<proteinExistence type="inferred from homology"/>
<protein>
    <recommendedName>
        <fullName evidence="13">Nickel/cobalt efflux system</fullName>
    </recommendedName>
</protein>
<name>A0A2S0ND90_9HYPH</name>
<evidence type="ECO:0000313" key="16">
    <source>
        <dbReference type="Proteomes" id="UP000237889"/>
    </source>
</evidence>
<keyword evidence="7 13" id="KW-0812">Transmembrane</keyword>
<comment type="subcellular location">
    <subcellularLocation>
        <location evidence="2 13">Cell membrane</location>
        <topology evidence="2 13">Multi-pass membrane protein</topology>
    </subcellularLocation>
</comment>
<dbReference type="InterPro" id="IPR051224">
    <property type="entry name" value="NiCoT_RcnA"/>
</dbReference>
<dbReference type="Proteomes" id="UP000237889">
    <property type="component" value="Chromosome"/>
</dbReference>
<dbReference type="EMBL" id="CP027668">
    <property type="protein sequence ID" value="AVO46115.1"/>
    <property type="molecule type" value="Genomic_DNA"/>
</dbReference>
<dbReference type="GO" id="GO:0032025">
    <property type="term" value="P:response to cobalt ion"/>
    <property type="evidence" value="ECO:0007669"/>
    <property type="project" value="TreeGrafter"/>
</dbReference>
<accession>A0A2S0ND90</accession>
<reference evidence="15 16" key="1">
    <citation type="submission" date="2018-03" db="EMBL/GenBank/DDBJ databases">
        <title>Genome sequencing of Phreatobacter sp.</title>
        <authorList>
            <person name="Kim S.-J."/>
            <person name="Heo J."/>
            <person name="Kwon S.-W."/>
        </authorList>
    </citation>
    <scope>NUCLEOTIDE SEQUENCE [LARGE SCALE GENOMIC DNA]</scope>
    <source>
        <strain evidence="15 16">S-12</strain>
    </source>
</reference>
<sequence length="324" mass="33032">MTPSRRGAALLVALVLAGCVVALAPALAQAPPSAFGGARPPAPGGLVGWIIEQQALFYRQLSAAVRGIRSGQSGAAWTLVGLSFLYGVFHAAGPGHGKAVISSYIVANGATIRRGVALAALSSLVQALTAIALVGFLAALLGVTARTMTRVVNWVEIAAYGLIIAIGLRLTWQKGRAFLARFASWRENRPVPGMACDDACVHLPAAEQVARIHSWREALAVVLSVGLRPCTGAVLILVFALSQGIVQAGVAATFAMAVGTAITVAVIAALASGAKGLAVRLASARTGAATLVLSAAELVAAAIVVLFGVGLLTGYLVVERMMPF</sequence>
<keyword evidence="3" id="KW-0171">Cobalt transport</keyword>
<evidence type="ECO:0000256" key="3">
    <source>
        <dbReference type="ARBA" id="ARBA00022426"/>
    </source>
</evidence>
<dbReference type="Pfam" id="PF03824">
    <property type="entry name" value="NicO"/>
    <property type="match status" value="2"/>
</dbReference>
<evidence type="ECO:0000256" key="9">
    <source>
        <dbReference type="ARBA" id="ARBA00023065"/>
    </source>
</evidence>
<comment type="function">
    <text evidence="1">Efflux system for nickel and cobalt.</text>
</comment>
<dbReference type="PROSITE" id="PS51257">
    <property type="entry name" value="PROKAR_LIPOPROTEIN"/>
    <property type="match status" value="1"/>
</dbReference>
<evidence type="ECO:0000256" key="6">
    <source>
        <dbReference type="ARBA" id="ARBA00022596"/>
    </source>
</evidence>
<evidence type="ECO:0000256" key="13">
    <source>
        <dbReference type="RuleBase" id="RU362101"/>
    </source>
</evidence>
<evidence type="ECO:0000256" key="10">
    <source>
        <dbReference type="ARBA" id="ARBA00023112"/>
    </source>
</evidence>